<name>A0ABY4WRN3_9BACL</name>
<evidence type="ECO:0000313" key="2">
    <source>
        <dbReference type="EMBL" id="USG68560.1"/>
    </source>
</evidence>
<reference evidence="2" key="1">
    <citation type="submission" date="2022-06" db="EMBL/GenBank/DDBJ databases">
        <title>Genome sequencing of Brevibacillus sp. BB3-R1.</title>
        <authorList>
            <person name="Heo J."/>
            <person name="Lee D."/>
            <person name="Won M."/>
            <person name="Han B.-H."/>
            <person name="Hong S.-B."/>
            <person name="Kwon S.-W."/>
        </authorList>
    </citation>
    <scope>NUCLEOTIDE SEQUENCE</scope>
    <source>
        <strain evidence="2">BB3-R1</strain>
        <plasmid evidence="2">unnamed</plasmid>
    </source>
</reference>
<keyword evidence="3" id="KW-1185">Reference proteome</keyword>
<sequence>MSEYVALIEAFVVMAGASFLFHLFWSFFWSSTTVTETVVHVDNWEAK</sequence>
<gene>
    <name evidence="2" type="ORF">NDK47_27560</name>
</gene>
<dbReference type="Proteomes" id="UP001056500">
    <property type="component" value="Plasmid unnamed"/>
</dbReference>
<keyword evidence="2" id="KW-0614">Plasmid</keyword>
<geneLocation type="plasmid" evidence="2 3">
    <name>unnamed</name>
</geneLocation>
<evidence type="ECO:0000313" key="3">
    <source>
        <dbReference type="Proteomes" id="UP001056500"/>
    </source>
</evidence>
<dbReference type="EMBL" id="CP098756">
    <property type="protein sequence ID" value="USG68560.1"/>
    <property type="molecule type" value="Genomic_DNA"/>
</dbReference>
<accession>A0ABY4WRN3</accession>
<keyword evidence="1" id="KW-1133">Transmembrane helix</keyword>
<dbReference type="RefSeq" id="WP_251876527.1">
    <property type="nucleotide sequence ID" value="NZ_CP098756.1"/>
</dbReference>
<evidence type="ECO:0000256" key="1">
    <source>
        <dbReference type="SAM" id="Phobius"/>
    </source>
</evidence>
<organism evidence="2 3">
    <name type="scientific">Brevibacillus ruminantium</name>
    <dbReference type="NCBI Taxonomy" id="2950604"/>
    <lineage>
        <taxon>Bacteria</taxon>
        <taxon>Bacillati</taxon>
        <taxon>Bacillota</taxon>
        <taxon>Bacilli</taxon>
        <taxon>Bacillales</taxon>
        <taxon>Paenibacillaceae</taxon>
        <taxon>Brevibacillus</taxon>
    </lineage>
</organism>
<keyword evidence="1" id="KW-0812">Transmembrane</keyword>
<keyword evidence="1" id="KW-0472">Membrane</keyword>
<protein>
    <submittedName>
        <fullName evidence="2">Uncharacterized protein</fullName>
    </submittedName>
</protein>
<feature type="transmembrane region" description="Helical" evidence="1">
    <location>
        <begin position="7"/>
        <end position="28"/>
    </location>
</feature>
<proteinExistence type="predicted"/>